<feature type="binding site" evidence="2">
    <location>
        <position position="45"/>
    </location>
    <ligand>
        <name>substrate</name>
    </ligand>
</feature>
<dbReference type="RefSeq" id="WP_184742567.1">
    <property type="nucleotide sequence ID" value="NZ_JACHGJ010000001.1"/>
</dbReference>
<dbReference type="InterPro" id="IPR002624">
    <property type="entry name" value="DCK/DGK"/>
</dbReference>
<evidence type="ECO:0000256" key="2">
    <source>
        <dbReference type="PIRSR" id="PIRSR000705-2"/>
    </source>
</evidence>
<dbReference type="Proteomes" id="UP000587760">
    <property type="component" value="Unassembled WGS sequence"/>
</dbReference>
<dbReference type="GO" id="GO:0019136">
    <property type="term" value="F:deoxynucleoside kinase activity"/>
    <property type="evidence" value="ECO:0007669"/>
    <property type="project" value="InterPro"/>
</dbReference>
<dbReference type="PANTHER" id="PTHR10513:SF35">
    <property type="entry name" value="DEOXYADENOSINE KINASE"/>
    <property type="match status" value="1"/>
</dbReference>
<accession>A0A841R445</accession>
<evidence type="ECO:0000313" key="6">
    <source>
        <dbReference type="Proteomes" id="UP000587760"/>
    </source>
</evidence>
<dbReference type="InterPro" id="IPR050566">
    <property type="entry name" value="Deoxyribonucleoside_kinase"/>
</dbReference>
<evidence type="ECO:0000259" key="4">
    <source>
        <dbReference type="Pfam" id="PF01712"/>
    </source>
</evidence>
<comment type="caution">
    <text evidence="5">The sequence shown here is derived from an EMBL/GenBank/DDBJ whole genome shotgun (WGS) entry which is preliminary data.</text>
</comment>
<gene>
    <name evidence="5" type="ORF">HNR50_000219</name>
</gene>
<dbReference type="PANTHER" id="PTHR10513">
    <property type="entry name" value="DEOXYNUCLEOSIDE KINASE"/>
    <property type="match status" value="1"/>
</dbReference>
<feature type="binding site" evidence="2">
    <location>
        <position position="56"/>
    </location>
    <ligand>
        <name>substrate</name>
    </ligand>
</feature>
<dbReference type="Gene3D" id="3.40.50.300">
    <property type="entry name" value="P-loop containing nucleotide triphosphate hydrolases"/>
    <property type="match status" value="1"/>
</dbReference>
<keyword evidence="3" id="KW-0547">Nucleotide-binding</keyword>
<dbReference type="InterPro" id="IPR027417">
    <property type="entry name" value="P-loop_NTPase"/>
</dbReference>
<dbReference type="SUPFAM" id="SSF52540">
    <property type="entry name" value="P-loop containing nucleoside triphosphate hydrolases"/>
    <property type="match status" value="1"/>
</dbReference>
<dbReference type="InterPro" id="IPR031314">
    <property type="entry name" value="DNK_dom"/>
</dbReference>
<evidence type="ECO:0000313" key="5">
    <source>
        <dbReference type="EMBL" id="MBB6478586.1"/>
    </source>
</evidence>
<dbReference type="GO" id="GO:0005524">
    <property type="term" value="F:ATP binding"/>
    <property type="evidence" value="ECO:0007669"/>
    <property type="project" value="UniProtKB-KW"/>
</dbReference>
<dbReference type="PIRSF" id="PIRSF000705">
    <property type="entry name" value="DNK"/>
    <property type="match status" value="1"/>
</dbReference>
<dbReference type="Pfam" id="PF01712">
    <property type="entry name" value="dNK"/>
    <property type="match status" value="1"/>
</dbReference>
<sequence length="210" mass="24980">MSKYIVIAGNIGAGKSTLVEKLTESINWQPYYEPVSENPYLKDFYKDMHKWAFHSQLFFLSDRMSMHKELQDFKGNVVQDRSIYEDAEIFARNLYINGYMNERDFQTYWKMYSIAINLLNPPDLIVYLKASVPALQTRIAIRNRDFESSISEDYLHNLNILYEKWISKYRESEVLTLDIEEHDILNRPEDLDRIVMRIKEKLRAGQGELF</sequence>
<feature type="active site" description="Proton acceptor" evidence="1">
    <location>
        <position position="80"/>
    </location>
</feature>
<feature type="binding site" evidence="2">
    <location>
        <position position="33"/>
    </location>
    <ligand>
        <name>substrate</name>
    </ligand>
</feature>
<name>A0A841R445_9SPIO</name>
<keyword evidence="3" id="KW-0067">ATP-binding</keyword>
<feature type="binding site" evidence="3">
    <location>
        <begin position="9"/>
        <end position="17"/>
    </location>
    <ligand>
        <name>ATP</name>
        <dbReference type="ChEBI" id="CHEBI:30616"/>
    </ligand>
</feature>
<evidence type="ECO:0000256" key="1">
    <source>
        <dbReference type="PIRSR" id="PIRSR000705-1"/>
    </source>
</evidence>
<dbReference type="EMBL" id="JACHGJ010000001">
    <property type="protein sequence ID" value="MBB6478586.1"/>
    <property type="molecule type" value="Genomic_DNA"/>
</dbReference>
<dbReference type="AlphaFoldDB" id="A0A841R445"/>
<feature type="binding site" evidence="2">
    <location>
        <position position="147"/>
    </location>
    <ligand>
        <name>substrate</name>
    </ligand>
</feature>
<dbReference type="GO" id="GO:0005737">
    <property type="term" value="C:cytoplasm"/>
    <property type="evidence" value="ECO:0007669"/>
    <property type="project" value="TreeGrafter"/>
</dbReference>
<proteinExistence type="predicted"/>
<reference evidence="5 6" key="1">
    <citation type="submission" date="2020-08" db="EMBL/GenBank/DDBJ databases">
        <title>Genomic Encyclopedia of Type Strains, Phase IV (KMG-IV): sequencing the most valuable type-strain genomes for metagenomic binning, comparative biology and taxonomic classification.</title>
        <authorList>
            <person name="Goeker M."/>
        </authorList>
    </citation>
    <scope>NUCLEOTIDE SEQUENCE [LARGE SCALE GENOMIC DNA]</scope>
    <source>
        <strain evidence="5 6">DSM 2461</strain>
    </source>
</reference>
<keyword evidence="6" id="KW-1185">Reference proteome</keyword>
<protein>
    <recommendedName>
        <fullName evidence="4">Deoxynucleoside kinase domain-containing protein</fullName>
    </recommendedName>
</protein>
<feature type="domain" description="Deoxynucleoside kinase" evidence="4">
    <location>
        <begin position="5"/>
        <end position="200"/>
    </location>
</feature>
<feature type="binding site" evidence="2">
    <location>
        <position position="81"/>
    </location>
    <ligand>
        <name>substrate</name>
    </ligand>
</feature>
<dbReference type="CDD" id="cd01673">
    <property type="entry name" value="dNK"/>
    <property type="match status" value="1"/>
</dbReference>
<organism evidence="5 6">
    <name type="scientific">Spirochaeta isovalerica</name>
    <dbReference type="NCBI Taxonomy" id="150"/>
    <lineage>
        <taxon>Bacteria</taxon>
        <taxon>Pseudomonadati</taxon>
        <taxon>Spirochaetota</taxon>
        <taxon>Spirochaetia</taxon>
        <taxon>Spirochaetales</taxon>
        <taxon>Spirochaetaceae</taxon>
        <taxon>Spirochaeta</taxon>
    </lineage>
</organism>
<evidence type="ECO:0000256" key="3">
    <source>
        <dbReference type="PIRSR" id="PIRSR000705-3"/>
    </source>
</evidence>
<feature type="binding site" evidence="3">
    <location>
        <begin position="138"/>
        <end position="142"/>
    </location>
    <ligand>
        <name>ATP</name>
        <dbReference type="ChEBI" id="CHEBI:30616"/>
    </ligand>
</feature>
<feature type="binding site" evidence="2">
    <location>
        <position position="86"/>
    </location>
    <ligand>
        <name>substrate</name>
    </ligand>
</feature>